<evidence type="ECO:0000313" key="2">
    <source>
        <dbReference type="Proteomes" id="UP000283095"/>
    </source>
</evidence>
<proteinExistence type="predicted"/>
<reference evidence="1 2" key="1">
    <citation type="submission" date="2018-01" db="EMBL/GenBank/DDBJ databases">
        <title>Bacillus asahii Genome sequencing and assembly.</title>
        <authorList>
            <person name="Jiang H."/>
            <person name="Feng Y."/>
            <person name="Zhao F."/>
            <person name="Lin X."/>
        </authorList>
    </citation>
    <scope>NUCLEOTIDE SEQUENCE [LARGE SCALE GENOMIC DNA]</scope>
    <source>
        <strain evidence="1 2">OM18</strain>
    </source>
</reference>
<dbReference type="EMBL" id="CP026095">
    <property type="protein sequence ID" value="AZV44222.1"/>
    <property type="molecule type" value="Genomic_DNA"/>
</dbReference>
<organism evidence="1 2">
    <name type="scientific">Peribacillus asahii</name>
    <dbReference type="NCBI Taxonomy" id="228899"/>
    <lineage>
        <taxon>Bacteria</taxon>
        <taxon>Bacillati</taxon>
        <taxon>Bacillota</taxon>
        <taxon>Bacilli</taxon>
        <taxon>Bacillales</taxon>
        <taxon>Bacillaceae</taxon>
        <taxon>Peribacillus</taxon>
    </lineage>
</organism>
<protein>
    <submittedName>
        <fullName evidence="1">Uncharacterized protein</fullName>
    </submittedName>
</protein>
<dbReference type="AlphaFoldDB" id="A0A3T0KUY7"/>
<accession>A0A3T0KUY7</accession>
<evidence type="ECO:0000313" key="1">
    <source>
        <dbReference type="EMBL" id="AZV44222.1"/>
    </source>
</evidence>
<sequence>MQADMLHNGRLFGKSNPSRRLRETYFFANLTPAVKQLEKM</sequence>
<dbReference type="Proteomes" id="UP000283095">
    <property type="component" value="Chromosome"/>
</dbReference>
<gene>
    <name evidence="1" type="ORF">BAOM_3613</name>
</gene>
<dbReference type="KEGG" id="pasa:BAOM_3613"/>
<name>A0A3T0KUY7_9BACI</name>